<evidence type="ECO:0000256" key="10">
    <source>
        <dbReference type="SAM" id="Phobius"/>
    </source>
</evidence>
<dbReference type="GO" id="GO:0034257">
    <property type="term" value="F:nicotinamide riboside transmembrane transporter activity"/>
    <property type="evidence" value="ECO:0007669"/>
    <property type="project" value="InterPro"/>
</dbReference>
<sequence length="203" mass="23270">MTEFLFSTAFSIWGLDTSWLEFIAVLLAFAMILCNIVELHWGWPLAAISSVLYFFLFWTQRLYGDALLQVFFAVLAMWGWSVWLRGMDGEPLPITRMPPRQRVTLAWMGTLLWLATGGVLLNFTDTDVPWWDAFPTAFSLVGQYLLAHKRLENWAVWIIVNIVAAGLFAWKALWLTTLLYLVFIALSAVGWRTWASRTKADPA</sequence>
<evidence type="ECO:0000256" key="6">
    <source>
        <dbReference type="ARBA" id="ARBA00022475"/>
    </source>
</evidence>
<evidence type="ECO:0000256" key="4">
    <source>
        <dbReference type="ARBA" id="ARBA00017522"/>
    </source>
</evidence>
<comment type="function">
    <text evidence="1">Required for nicotinamide riboside transport across the inner membrane.</text>
</comment>
<dbReference type="PANTHER" id="PTHR36122">
    <property type="entry name" value="NICOTINAMIDE RIBOSIDE TRANSPORTER PNUC"/>
    <property type="match status" value="1"/>
</dbReference>
<evidence type="ECO:0000313" key="11">
    <source>
        <dbReference type="EMBL" id="PUE60450.1"/>
    </source>
</evidence>
<feature type="transmembrane region" description="Helical" evidence="10">
    <location>
        <begin position="12"/>
        <end position="34"/>
    </location>
</feature>
<keyword evidence="9 10" id="KW-0472">Membrane</keyword>
<dbReference type="RefSeq" id="WP_108402653.1">
    <property type="nucleotide sequence ID" value="NZ_NESP01000001.1"/>
</dbReference>
<dbReference type="Pfam" id="PF04973">
    <property type="entry name" value="NMN_transporter"/>
    <property type="match status" value="1"/>
</dbReference>
<evidence type="ECO:0000256" key="2">
    <source>
        <dbReference type="ARBA" id="ARBA00004651"/>
    </source>
</evidence>
<evidence type="ECO:0000256" key="8">
    <source>
        <dbReference type="ARBA" id="ARBA00022989"/>
    </source>
</evidence>
<dbReference type="InterPro" id="IPR006419">
    <property type="entry name" value="NMN_transpt_PnuC"/>
</dbReference>
<feature type="transmembrane region" description="Helical" evidence="10">
    <location>
        <begin position="154"/>
        <end position="172"/>
    </location>
</feature>
<gene>
    <name evidence="11" type="ORF">B9Z44_13255</name>
</gene>
<dbReference type="NCBIfam" id="TIGR01528">
    <property type="entry name" value="NMN_trans_PnuC"/>
    <property type="match status" value="1"/>
</dbReference>
<comment type="subcellular location">
    <subcellularLocation>
        <location evidence="2">Cell membrane</location>
        <topology evidence="2">Multi-pass membrane protein</topology>
    </subcellularLocation>
</comment>
<dbReference type="EMBL" id="NESP01000001">
    <property type="protein sequence ID" value="PUE60450.1"/>
    <property type="molecule type" value="Genomic_DNA"/>
</dbReference>
<feature type="transmembrane region" description="Helical" evidence="10">
    <location>
        <begin position="66"/>
        <end position="84"/>
    </location>
</feature>
<keyword evidence="12" id="KW-1185">Reference proteome</keyword>
<keyword evidence="8 10" id="KW-1133">Transmembrane helix</keyword>
<dbReference type="PANTHER" id="PTHR36122:SF2">
    <property type="entry name" value="NICOTINAMIDE RIBOSIDE TRANSPORTER PNUC"/>
    <property type="match status" value="1"/>
</dbReference>
<evidence type="ECO:0000313" key="12">
    <source>
        <dbReference type="Proteomes" id="UP000251341"/>
    </source>
</evidence>
<keyword evidence="7 10" id="KW-0812">Transmembrane</keyword>
<keyword evidence="6" id="KW-1003">Cell membrane</keyword>
<reference evidence="11 12" key="1">
    <citation type="submission" date="2017-04" db="EMBL/GenBank/DDBJ databases">
        <title>Unexpected and diverse lifestyles within the genus Limnohabitans.</title>
        <authorList>
            <person name="Kasalicky V."/>
            <person name="Mehrshad M."/>
            <person name="Andrei S.-A."/>
            <person name="Salcher M."/>
            <person name="Kratochvilova H."/>
            <person name="Simek K."/>
            <person name="Ghai R."/>
        </authorList>
    </citation>
    <scope>NUCLEOTIDE SEQUENCE [LARGE SCALE GENOMIC DNA]</scope>
    <source>
        <strain evidence="11 12">MWH-C5</strain>
    </source>
</reference>
<feature type="transmembrane region" description="Helical" evidence="10">
    <location>
        <begin position="178"/>
        <end position="195"/>
    </location>
</feature>
<accession>A0A315ERC1</accession>
<comment type="similarity">
    <text evidence="3">Belongs to the nicotinamide ribonucleoside (NR) uptake permease (TC 4.B.1) family.</text>
</comment>
<evidence type="ECO:0000256" key="1">
    <source>
        <dbReference type="ARBA" id="ARBA00002672"/>
    </source>
</evidence>
<keyword evidence="5" id="KW-0813">Transport</keyword>
<dbReference type="AlphaFoldDB" id="A0A315ERC1"/>
<evidence type="ECO:0000256" key="7">
    <source>
        <dbReference type="ARBA" id="ARBA00022692"/>
    </source>
</evidence>
<feature type="transmembrane region" description="Helical" evidence="10">
    <location>
        <begin position="105"/>
        <end position="124"/>
    </location>
</feature>
<evidence type="ECO:0000256" key="9">
    <source>
        <dbReference type="ARBA" id="ARBA00023136"/>
    </source>
</evidence>
<protein>
    <recommendedName>
        <fullName evidence="4">Nicotinamide riboside transporter PnuC</fullName>
    </recommendedName>
</protein>
<comment type="caution">
    <text evidence="11">The sequence shown here is derived from an EMBL/GenBank/DDBJ whole genome shotgun (WGS) entry which is preliminary data.</text>
</comment>
<proteinExistence type="inferred from homology"/>
<dbReference type="Proteomes" id="UP000251341">
    <property type="component" value="Unassembled WGS sequence"/>
</dbReference>
<evidence type="ECO:0000256" key="5">
    <source>
        <dbReference type="ARBA" id="ARBA00022448"/>
    </source>
</evidence>
<dbReference type="GO" id="GO:0005886">
    <property type="term" value="C:plasma membrane"/>
    <property type="evidence" value="ECO:0007669"/>
    <property type="project" value="UniProtKB-SubCell"/>
</dbReference>
<organism evidence="11 12">
    <name type="scientific">Limnohabitans curvus</name>
    <dbReference type="NCBI Taxonomy" id="323423"/>
    <lineage>
        <taxon>Bacteria</taxon>
        <taxon>Pseudomonadati</taxon>
        <taxon>Pseudomonadota</taxon>
        <taxon>Betaproteobacteria</taxon>
        <taxon>Burkholderiales</taxon>
        <taxon>Comamonadaceae</taxon>
        <taxon>Limnohabitans</taxon>
    </lineage>
</organism>
<feature type="transmembrane region" description="Helical" evidence="10">
    <location>
        <begin position="41"/>
        <end position="60"/>
    </location>
</feature>
<name>A0A315ERC1_9BURK</name>
<evidence type="ECO:0000256" key="3">
    <source>
        <dbReference type="ARBA" id="ARBA00006669"/>
    </source>
</evidence>